<keyword evidence="3 8" id="KW-0732">Signal</keyword>
<dbReference type="PANTHER" id="PTHR24269:SF16">
    <property type="entry name" value="PROTEIN SLG1"/>
    <property type="match status" value="1"/>
</dbReference>
<organism evidence="10 11">
    <name type="scientific">Dactylonectria estremocensis</name>
    <dbReference type="NCBI Taxonomy" id="1079267"/>
    <lineage>
        <taxon>Eukaryota</taxon>
        <taxon>Fungi</taxon>
        <taxon>Dikarya</taxon>
        <taxon>Ascomycota</taxon>
        <taxon>Pezizomycotina</taxon>
        <taxon>Sordariomycetes</taxon>
        <taxon>Hypocreomycetidae</taxon>
        <taxon>Hypocreales</taxon>
        <taxon>Nectriaceae</taxon>
        <taxon>Dactylonectria</taxon>
    </lineage>
</organism>
<dbReference type="AlphaFoldDB" id="A0A9P9D5G9"/>
<sequence>MKTPLFSLLVLSIGTRFSAATSTPQWQWDPETIDSYIEWYNHEAGNEPCEYVRDSFNISPDDFTKWNPSVGLDCKPWRFNQSYCIVTKERLASLTKTRITQTPSTTTTFTSSTSTLGPSPTAWSALGCYVDNTTTPILEERISKEGGDASLTIPECQDACYLAHFQFVGVKGGNECWCSSYDAGEWTRNQTDCNMLCTGNVTENCGGKVLVNVFEPDMEDEDWLEDENTVVDENGVVNAQPSTSEVVNAQISTSGVVNAQTSTSGATRLKYLS</sequence>
<feature type="domain" description="WSC" evidence="9">
    <location>
        <begin position="122"/>
        <end position="217"/>
    </location>
</feature>
<dbReference type="InterPro" id="IPR051836">
    <property type="entry name" value="Kremen_rcpt"/>
</dbReference>
<evidence type="ECO:0000259" key="9">
    <source>
        <dbReference type="PROSITE" id="PS51212"/>
    </source>
</evidence>
<dbReference type="Proteomes" id="UP000717696">
    <property type="component" value="Unassembled WGS sequence"/>
</dbReference>
<name>A0A9P9D5G9_9HYPO</name>
<proteinExistence type="inferred from homology"/>
<evidence type="ECO:0000313" key="10">
    <source>
        <dbReference type="EMBL" id="KAH7113110.1"/>
    </source>
</evidence>
<evidence type="ECO:0000256" key="7">
    <source>
        <dbReference type="ARBA" id="ARBA00044955"/>
    </source>
</evidence>
<dbReference type="PANTHER" id="PTHR24269">
    <property type="entry name" value="KREMEN PROTEIN"/>
    <property type="match status" value="1"/>
</dbReference>
<evidence type="ECO:0000256" key="5">
    <source>
        <dbReference type="ARBA" id="ARBA00023136"/>
    </source>
</evidence>
<keyword evidence="2" id="KW-0812">Transmembrane</keyword>
<keyword evidence="5" id="KW-0472">Membrane</keyword>
<keyword evidence="4" id="KW-1133">Transmembrane helix</keyword>
<dbReference type="InterPro" id="IPR036779">
    <property type="entry name" value="LysM_dom_sf"/>
</dbReference>
<evidence type="ECO:0000256" key="1">
    <source>
        <dbReference type="ARBA" id="ARBA00004167"/>
    </source>
</evidence>
<keyword evidence="6" id="KW-0325">Glycoprotein</keyword>
<reference evidence="10" key="1">
    <citation type="journal article" date="2021" name="Nat. Commun.">
        <title>Genetic determinants of endophytism in the Arabidopsis root mycobiome.</title>
        <authorList>
            <person name="Mesny F."/>
            <person name="Miyauchi S."/>
            <person name="Thiergart T."/>
            <person name="Pickel B."/>
            <person name="Atanasova L."/>
            <person name="Karlsson M."/>
            <person name="Huettel B."/>
            <person name="Barry K.W."/>
            <person name="Haridas S."/>
            <person name="Chen C."/>
            <person name="Bauer D."/>
            <person name="Andreopoulos W."/>
            <person name="Pangilinan J."/>
            <person name="LaButti K."/>
            <person name="Riley R."/>
            <person name="Lipzen A."/>
            <person name="Clum A."/>
            <person name="Drula E."/>
            <person name="Henrissat B."/>
            <person name="Kohler A."/>
            <person name="Grigoriev I.V."/>
            <person name="Martin F.M."/>
            <person name="Hacquard S."/>
        </authorList>
    </citation>
    <scope>NUCLEOTIDE SEQUENCE</scope>
    <source>
        <strain evidence="10">MPI-CAGE-AT-0021</strain>
    </source>
</reference>
<dbReference type="PROSITE" id="PS51212">
    <property type="entry name" value="WSC"/>
    <property type="match status" value="1"/>
</dbReference>
<dbReference type="Pfam" id="PF01822">
    <property type="entry name" value="WSC"/>
    <property type="match status" value="1"/>
</dbReference>
<evidence type="ECO:0000256" key="4">
    <source>
        <dbReference type="ARBA" id="ARBA00022989"/>
    </source>
</evidence>
<gene>
    <name evidence="10" type="ORF">B0J13DRAFT_533888</name>
</gene>
<dbReference type="EMBL" id="JAGMUU010000047">
    <property type="protein sequence ID" value="KAH7113110.1"/>
    <property type="molecule type" value="Genomic_DNA"/>
</dbReference>
<evidence type="ECO:0000256" key="6">
    <source>
        <dbReference type="ARBA" id="ARBA00023180"/>
    </source>
</evidence>
<accession>A0A9P9D5G9</accession>
<dbReference type="OrthoDB" id="2019572at2759"/>
<comment type="caution">
    <text evidence="10">The sequence shown here is derived from an EMBL/GenBank/DDBJ whole genome shotgun (WGS) entry which is preliminary data.</text>
</comment>
<protein>
    <recommendedName>
        <fullName evidence="9">WSC domain-containing protein</fullName>
    </recommendedName>
</protein>
<feature type="signal peptide" evidence="8">
    <location>
        <begin position="1"/>
        <end position="20"/>
    </location>
</feature>
<comment type="subcellular location">
    <subcellularLocation>
        <location evidence="1">Membrane</location>
        <topology evidence="1">Single-pass membrane protein</topology>
    </subcellularLocation>
</comment>
<evidence type="ECO:0000313" key="11">
    <source>
        <dbReference type="Proteomes" id="UP000717696"/>
    </source>
</evidence>
<dbReference type="GO" id="GO:0005886">
    <property type="term" value="C:plasma membrane"/>
    <property type="evidence" value="ECO:0007669"/>
    <property type="project" value="TreeGrafter"/>
</dbReference>
<evidence type="ECO:0000256" key="3">
    <source>
        <dbReference type="ARBA" id="ARBA00022729"/>
    </source>
</evidence>
<comment type="similarity">
    <text evidence="7">Belongs to the secreted LysM effector family.</text>
</comment>
<evidence type="ECO:0000256" key="8">
    <source>
        <dbReference type="SAM" id="SignalP"/>
    </source>
</evidence>
<evidence type="ECO:0000256" key="2">
    <source>
        <dbReference type="ARBA" id="ARBA00022692"/>
    </source>
</evidence>
<dbReference type="InterPro" id="IPR002889">
    <property type="entry name" value="WSC_carb-bd"/>
</dbReference>
<dbReference type="SMART" id="SM00321">
    <property type="entry name" value="WSC"/>
    <property type="match status" value="1"/>
</dbReference>
<dbReference type="Gene3D" id="3.10.350.10">
    <property type="entry name" value="LysM domain"/>
    <property type="match status" value="1"/>
</dbReference>
<keyword evidence="11" id="KW-1185">Reference proteome</keyword>
<feature type="chain" id="PRO_5040477525" description="WSC domain-containing protein" evidence="8">
    <location>
        <begin position="21"/>
        <end position="273"/>
    </location>
</feature>